<reference evidence="1 2" key="2">
    <citation type="journal article" date="2015" name="Stand. Genomic Sci.">
        <title>Draft genome sequence of Cellulomonas carbonis T26(T) and comparative analysis of six Cellulomonas genomes.</title>
        <authorList>
            <person name="Zhuang W."/>
            <person name="Zhang S."/>
            <person name="Xia X."/>
            <person name="Wang G."/>
        </authorList>
    </citation>
    <scope>NUCLEOTIDE SEQUENCE [LARGE SCALE GENOMIC DNA]</scope>
    <source>
        <strain evidence="1 2">T26</strain>
    </source>
</reference>
<keyword evidence="2" id="KW-1185">Reference proteome</keyword>
<organism evidence="1 2">
    <name type="scientific">Cellulomonas carbonis T26</name>
    <dbReference type="NCBI Taxonomy" id="947969"/>
    <lineage>
        <taxon>Bacteria</taxon>
        <taxon>Bacillati</taxon>
        <taxon>Actinomycetota</taxon>
        <taxon>Actinomycetes</taxon>
        <taxon>Micrococcales</taxon>
        <taxon>Cellulomonadaceae</taxon>
        <taxon>Cellulomonas</taxon>
    </lineage>
</organism>
<sequence>MTGQAATTTDAAARHVPQRRPAVARRVLPLAAEDAWTLLTDMRNHARWIPLTRIDAPASLPVGARFTAVSGPFATRGAPGFPDTMEVVLAVPPHTDPHGPGTTGEVTYRKIGPVLHGTASLVVRPLGDDACEVRWEERVHLRGLPPALTAPLLRPVLAAMVAFALRRVAAEVGGQGRADR</sequence>
<accession>A0A0A0BRM4</accession>
<dbReference type="AlphaFoldDB" id="A0A0A0BRM4"/>
<evidence type="ECO:0008006" key="3">
    <source>
        <dbReference type="Google" id="ProtNLM"/>
    </source>
</evidence>
<dbReference type="Pfam" id="PF10604">
    <property type="entry name" value="Polyketide_cyc2"/>
    <property type="match status" value="1"/>
</dbReference>
<reference evidence="1 2" key="1">
    <citation type="submission" date="2013-08" db="EMBL/GenBank/DDBJ databases">
        <title>Genome sequencing of Cellulomonas carbonis T26.</title>
        <authorList>
            <person name="Chen F."/>
            <person name="Li Y."/>
            <person name="Wang G."/>
        </authorList>
    </citation>
    <scope>NUCLEOTIDE SEQUENCE [LARGE SCALE GENOMIC DNA]</scope>
    <source>
        <strain evidence="1 2">T26</strain>
    </source>
</reference>
<comment type="caution">
    <text evidence="1">The sequence shown here is derived from an EMBL/GenBank/DDBJ whole genome shotgun (WGS) entry which is preliminary data.</text>
</comment>
<evidence type="ECO:0000313" key="2">
    <source>
        <dbReference type="Proteomes" id="UP000029839"/>
    </source>
</evidence>
<dbReference type="RefSeq" id="WP_052426280.1">
    <property type="nucleotide sequence ID" value="NZ_AXCY01000056.1"/>
</dbReference>
<dbReference type="EMBL" id="AXCY01000056">
    <property type="protein sequence ID" value="KGM10277.1"/>
    <property type="molecule type" value="Genomic_DNA"/>
</dbReference>
<proteinExistence type="predicted"/>
<protein>
    <recommendedName>
        <fullName evidence="3">Polyketide cyclase</fullName>
    </recommendedName>
</protein>
<evidence type="ECO:0000313" key="1">
    <source>
        <dbReference type="EMBL" id="KGM10277.1"/>
    </source>
</evidence>
<dbReference type="OrthoDB" id="4823586at2"/>
<dbReference type="InterPro" id="IPR019587">
    <property type="entry name" value="Polyketide_cyclase/dehydratase"/>
</dbReference>
<dbReference type="Proteomes" id="UP000029839">
    <property type="component" value="Unassembled WGS sequence"/>
</dbReference>
<dbReference type="SUPFAM" id="SSF55961">
    <property type="entry name" value="Bet v1-like"/>
    <property type="match status" value="1"/>
</dbReference>
<name>A0A0A0BRM4_9CELL</name>
<gene>
    <name evidence="1" type="ORF">N868_15860</name>
</gene>
<dbReference type="CDD" id="cd07812">
    <property type="entry name" value="SRPBCC"/>
    <property type="match status" value="1"/>
</dbReference>
<dbReference type="Gene3D" id="3.30.530.20">
    <property type="match status" value="1"/>
</dbReference>
<dbReference type="InterPro" id="IPR023393">
    <property type="entry name" value="START-like_dom_sf"/>
</dbReference>